<gene>
    <name evidence="2" type="ORF">M666_13850</name>
</gene>
<dbReference type="Gene3D" id="2.30.29.80">
    <property type="match status" value="1"/>
</dbReference>
<protein>
    <recommendedName>
        <fullName evidence="1">DUF1508 domain-containing protein</fullName>
    </recommendedName>
</protein>
<organism evidence="2 3">
    <name type="scientific">Cellulophaga baltica 18</name>
    <dbReference type="NCBI Taxonomy" id="1348584"/>
    <lineage>
        <taxon>Bacteria</taxon>
        <taxon>Pseudomonadati</taxon>
        <taxon>Bacteroidota</taxon>
        <taxon>Flavobacteriia</taxon>
        <taxon>Flavobacteriales</taxon>
        <taxon>Flavobacteriaceae</taxon>
        <taxon>Cellulophaga</taxon>
    </lineage>
</organism>
<dbReference type="Pfam" id="PF07411">
    <property type="entry name" value="DUF1508"/>
    <property type="match status" value="1"/>
</dbReference>
<evidence type="ECO:0000313" key="2">
    <source>
        <dbReference type="EMBL" id="AIZ42564.1"/>
    </source>
</evidence>
<reference evidence="2 3" key="1">
    <citation type="journal article" date="2014" name="Environ. Microbiol.">
        <title>Contrasting genomic patterns and infection strategies of two co-existing Bacteroidetes podovirus genera.</title>
        <authorList>
            <person name="Holmfeldt K."/>
            <person name="Howard-Varona C."/>
            <person name="Solonenko N."/>
            <person name="Sullivan M.B."/>
        </authorList>
    </citation>
    <scope>NUCLEOTIDE SEQUENCE [LARGE SCALE GENOMIC DNA]</scope>
    <source>
        <strain evidence="2 3">18</strain>
    </source>
</reference>
<dbReference type="InterPro" id="IPR010879">
    <property type="entry name" value="DUF1508"/>
</dbReference>
<dbReference type="InterPro" id="IPR051141">
    <property type="entry name" value="UPF0339_domain"/>
</dbReference>
<name>A0AAU8RGR1_9FLAO</name>
<feature type="domain" description="DUF1508" evidence="1">
    <location>
        <begin position="67"/>
        <end position="102"/>
    </location>
</feature>
<evidence type="ECO:0000259" key="1">
    <source>
        <dbReference type="Pfam" id="PF07411"/>
    </source>
</evidence>
<dbReference type="KEGG" id="cbat:M666_13850"/>
<accession>A0AAU8RGR1</accession>
<dbReference type="InterPro" id="IPR036913">
    <property type="entry name" value="YegP-like_sf"/>
</dbReference>
<sequence>MIKKEGAMIKYFTDKSGNHAFKLESTNGNTLLESISYHNKTDLEQVAANLTILVTKPLLFERKTNYKGEFLFMLKDDQGKVVGNSKLYTSEAGMENGIKNLRNIVVPNTTSTP</sequence>
<proteinExistence type="predicted"/>
<dbReference type="SUPFAM" id="SSF160113">
    <property type="entry name" value="YegP-like"/>
    <property type="match status" value="2"/>
</dbReference>
<evidence type="ECO:0000313" key="3">
    <source>
        <dbReference type="Proteomes" id="UP000030786"/>
    </source>
</evidence>
<dbReference type="PANTHER" id="PTHR40606">
    <property type="match status" value="1"/>
</dbReference>
<dbReference type="PANTHER" id="PTHR40606:SF1">
    <property type="entry name" value="UPF0339 PROTEIN YEGP"/>
    <property type="match status" value="1"/>
</dbReference>
<dbReference type="EMBL" id="CP009976">
    <property type="protein sequence ID" value="AIZ42564.1"/>
    <property type="molecule type" value="Genomic_DNA"/>
</dbReference>
<dbReference type="Proteomes" id="UP000030786">
    <property type="component" value="Chromosome"/>
</dbReference>
<dbReference type="AlphaFoldDB" id="A0AAU8RGR1"/>